<feature type="transmembrane region" description="Helical" evidence="6">
    <location>
        <begin position="162"/>
        <end position="180"/>
    </location>
</feature>
<evidence type="ECO:0000256" key="6">
    <source>
        <dbReference type="SAM" id="Phobius"/>
    </source>
</evidence>
<dbReference type="InterPro" id="IPR024041">
    <property type="entry name" value="NH4_transpt_AmtB-like_dom"/>
</dbReference>
<comment type="caution">
    <text evidence="8">The sequence shown here is derived from an EMBL/GenBank/DDBJ whole genome shotgun (WGS) entry which is preliminary data.</text>
</comment>
<dbReference type="GO" id="GO:0097272">
    <property type="term" value="P:ammonium homeostasis"/>
    <property type="evidence" value="ECO:0007669"/>
    <property type="project" value="TreeGrafter"/>
</dbReference>
<dbReference type="PRINTS" id="PR00342">
    <property type="entry name" value="RHESUSRHD"/>
</dbReference>
<evidence type="ECO:0000256" key="1">
    <source>
        <dbReference type="ARBA" id="ARBA00004141"/>
    </source>
</evidence>
<feature type="transmembrane region" description="Helical" evidence="6">
    <location>
        <begin position="75"/>
        <end position="97"/>
    </location>
</feature>
<sequence length="227" mass="23700">MFSAVNTIVYCIPAGWVWGKHGFLQQLGIIDIAGSSCVHLCGGSSAMVAAKMVGPRIGRYDEGDGSLPMGSPTSAILGMFMLWWGWLGFNCGSTYGISGHLWKYAARTATTTLLSSIGGGIAGMGATWYQKGRLEIPDVINSILGALVSVTAGCALFTTWEALAVGIIGGLISVYGMPLIDKLHIDDPVGATSVHGLCGIWAMIAIGLFVKADGLLKISRGNAGLFR</sequence>
<dbReference type="SUPFAM" id="SSF111352">
    <property type="entry name" value="Ammonium transporter"/>
    <property type="match status" value="1"/>
</dbReference>
<accession>A0AAN9A3E5</accession>
<comment type="similarity">
    <text evidence="2">Belongs to the ammonium transporter (TC 2.A.49) family. Rh subfamily.</text>
</comment>
<dbReference type="Pfam" id="PF00909">
    <property type="entry name" value="Ammonium_transp"/>
    <property type="match status" value="1"/>
</dbReference>
<dbReference type="EMBL" id="JAXCGZ010017442">
    <property type="protein sequence ID" value="KAK7068092.1"/>
    <property type="molecule type" value="Genomic_DNA"/>
</dbReference>
<evidence type="ECO:0000256" key="4">
    <source>
        <dbReference type="ARBA" id="ARBA00022989"/>
    </source>
</evidence>
<dbReference type="InterPro" id="IPR029020">
    <property type="entry name" value="Ammonium/urea_transptr"/>
</dbReference>
<dbReference type="InterPro" id="IPR002229">
    <property type="entry name" value="RhesusRHD"/>
</dbReference>
<evidence type="ECO:0000256" key="3">
    <source>
        <dbReference type="ARBA" id="ARBA00022692"/>
    </source>
</evidence>
<name>A0AAN9A3E5_HALRR</name>
<evidence type="ECO:0000313" key="8">
    <source>
        <dbReference type="EMBL" id="KAK7068092.1"/>
    </source>
</evidence>
<protein>
    <submittedName>
        <fullName evidence="8">Ammonium transmembrane transporter activity protein</fullName>
    </submittedName>
</protein>
<evidence type="ECO:0000313" key="9">
    <source>
        <dbReference type="Proteomes" id="UP001381693"/>
    </source>
</evidence>
<dbReference type="Gene3D" id="1.10.3430.10">
    <property type="entry name" value="Ammonium transporter AmtB like domains"/>
    <property type="match status" value="1"/>
</dbReference>
<keyword evidence="9" id="KW-1185">Reference proteome</keyword>
<keyword evidence="5 6" id="KW-0472">Membrane</keyword>
<dbReference type="GO" id="GO:0008519">
    <property type="term" value="F:ammonium channel activity"/>
    <property type="evidence" value="ECO:0007669"/>
    <property type="project" value="InterPro"/>
</dbReference>
<evidence type="ECO:0000256" key="2">
    <source>
        <dbReference type="ARBA" id="ARBA00011036"/>
    </source>
</evidence>
<evidence type="ECO:0000256" key="5">
    <source>
        <dbReference type="ARBA" id="ARBA00023136"/>
    </source>
</evidence>
<comment type="subcellular location">
    <subcellularLocation>
        <location evidence="1">Membrane</location>
        <topology evidence="1">Multi-pass membrane protein</topology>
    </subcellularLocation>
</comment>
<reference evidence="8 9" key="1">
    <citation type="submission" date="2023-11" db="EMBL/GenBank/DDBJ databases">
        <title>Halocaridina rubra genome assembly.</title>
        <authorList>
            <person name="Smith C."/>
        </authorList>
    </citation>
    <scope>NUCLEOTIDE SEQUENCE [LARGE SCALE GENOMIC DNA]</scope>
    <source>
        <strain evidence="8">EP-1</strain>
        <tissue evidence="8">Whole</tissue>
    </source>
</reference>
<feature type="transmembrane region" description="Helical" evidence="6">
    <location>
        <begin position="192"/>
        <end position="210"/>
    </location>
</feature>
<dbReference type="PANTHER" id="PTHR11730">
    <property type="entry name" value="AMMONIUM TRANSPORTER"/>
    <property type="match status" value="1"/>
</dbReference>
<organism evidence="8 9">
    <name type="scientific">Halocaridina rubra</name>
    <name type="common">Hawaiian red shrimp</name>
    <dbReference type="NCBI Taxonomy" id="373956"/>
    <lineage>
        <taxon>Eukaryota</taxon>
        <taxon>Metazoa</taxon>
        <taxon>Ecdysozoa</taxon>
        <taxon>Arthropoda</taxon>
        <taxon>Crustacea</taxon>
        <taxon>Multicrustacea</taxon>
        <taxon>Malacostraca</taxon>
        <taxon>Eumalacostraca</taxon>
        <taxon>Eucarida</taxon>
        <taxon>Decapoda</taxon>
        <taxon>Pleocyemata</taxon>
        <taxon>Caridea</taxon>
        <taxon>Atyoidea</taxon>
        <taxon>Atyidae</taxon>
        <taxon>Halocaridina</taxon>
    </lineage>
</organism>
<keyword evidence="3 6" id="KW-0812">Transmembrane</keyword>
<evidence type="ECO:0000259" key="7">
    <source>
        <dbReference type="Pfam" id="PF00909"/>
    </source>
</evidence>
<dbReference type="GO" id="GO:0005886">
    <property type="term" value="C:plasma membrane"/>
    <property type="evidence" value="ECO:0007669"/>
    <property type="project" value="InterPro"/>
</dbReference>
<dbReference type="AlphaFoldDB" id="A0AAN9A3E5"/>
<feature type="non-terminal residue" evidence="8">
    <location>
        <position position="227"/>
    </location>
</feature>
<feature type="transmembrane region" description="Helical" evidence="6">
    <location>
        <begin position="109"/>
        <end position="127"/>
    </location>
</feature>
<proteinExistence type="inferred from homology"/>
<gene>
    <name evidence="8" type="primary">amt-3_3</name>
    <name evidence="8" type="ORF">SK128_010877</name>
</gene>
<keyword evidence="4 6" id="KW-1133">Transmembrane helix</keyword>
<dbReference type="Proteomes" id="UP001381693">
    <property type="component" value="Unassembled WGS sequence"/>
</dbReference>
<dbReference type="PANTHER" id="PTHR11730:SF58">
    <property type="entry name" value="AMMONIUM TRANSPORTER"/>
    <property type="match status" value="1"/>
</dbReference>
<feature type="domain" description="Ammonium transporter AmtB-like" evidence="7">
    <location>
        <begin position="5"/>
        <end position="213"/>
    </location>
</feature>